<dbReference type="Proteomes" id="UP000013776">
    <property type="component" value="Unassembled WGS sequence"/>
</dbReference>
<proteinExistence type="predicted"/>
<accession>R4XHB5</accession>
<reference evidence="3 4" key="1">
    <citation type="journal article" date="2013" name="MBio">
        <title>Genome sequencing of the plant pathogen Taphrina deformans, the causal agent of peach leaf curl.</title>
        <authorList>
            <person name="Cisse O.H."/>
            <person name="Almeida J.M.G.C.F."/>
            <person name="Fonseca A."/>
            <person name="Kumar A.A."/>
            <person name="Salojaervi J."/>
            <person name="Overmyer K."/>
            <person name="Hauser P.M."/>
            <person name="Pagni M."/>
        </authorList>
    </citation>
    <scope>NUCLEOTIDE SEQUENCE [LARGE SCALE GENOMIC DNA]</scope>
    <source>
        <strain evidence="4">PYCC 5710 / ATCC 11124 / CBS 356.35 / IMI 108563 / JCM 9778 / NBRC 8474</strain>
    </source>
</reference>
<feature type="region of interest" description="Disordered" evidence="1">
    <location>
        <begin position="1"/>
        <end position="174"/>
    </location>
</feature>
<organism evidence="3 4">
    <name type="scientific">Taphrina deformans (strain PYCC 5710 / ATCC 11124 / CBS 356.35 / IMI 108563 / JCM 9778 / NBRC 8474)</name>
    <name type="common">Peach leaf curl fungus</name>
    <name type="synonym">Lalaria deformans</name>
    <dbReference type="NCBI Taxonomy" id="1097556"/>
    <lineage>
        <taxon>Eukaryota</taxon>
        <taxon>Fungi</taxon>
        <taxon>Dikarya</taxon>
        <taxon>Ascomycota</taxon>
        <taxon>Taphrinomycotina</taxon>
        <taxon>Taphrinomycetes</taxon>
        <taxon>Taphrinales</taxon>
        <taxon>Taphrinaceae</taxon>
        <taxon>Taphrina</taxon>
    </lineage>
</organism>
<name>R4XHB5_TAPDE</name>
<feature type="compositionally biased region" description="Polar residues" evidence="1">
    <location>
        <begin position="29"/>
        <end position="44"/>
    </location>
</feature>
<dbReference type="SUPFAM" id="SSF53300">
    <property type="entry name" value="vWA-like"/>
    <property type="match status" value="1"/>
</dbReference>
<gene>
    <name evidence="3" type="ORF">TAPDE_002790</name>
</gene>
<dbReference type="eggNOG" id="ENOG502QUI6">
    <property type="taxonomic scope" value="Eukaryota"/>
</dbReference>
<dbReference type="OrthoDB" id="2142040at2759"/>
<dbReference type="AlphaFoldDB" id="R4XHB5"/>
<dbReference type="InterPro" id="IPR036465">
    <property type="entry name" value="vWFA_dom_sf"/>
</dbReference>
<dbReference type="EMBL" id="CAHR02000102">
    <property type="protein sequence ID" value="CCG82802.1"/>
    <property type="molecule type" value="Genomic_DNA"/>
</dbReference>
<dbReference type="PANTHER" id="PTHR34706">
    <property type="entry name" value="SLR1338 PROTEIN"/>
    <property type="match status" value="1"/>
</dbReference>
<feature type="compositionally biased region" description="Low complexity" evidence="1">
    <location>
        <begin position="47"/>
        <end position="99"/>
    </location>
</feature>
<evidence type="ECO:0000256" key="1">
    <source>
        <dbReference type="SAM" id="MobiDB-lite"/>
    </source>
</evidence>
<dbReference type="VEuPathDB" id="FungiDB:TAPDE_002790"/>
<evidence type="ECO:0000313" key="3">
    <source>
        <dbReference type="EMBL" id="CCG82802.1"/>
    </source>
</evidence>
<feature type="compositionally biased region" description="Low complexity" evidence="1">
    <location>
        <begin position="115"/>
        <end position="169"/>
    </location>
</feature>
<dbReference type="InterPro" id="IPR002035">
    <property type="entry name" value="VWF_A"/>
</dbReference>
<dbReference type="Gene3D" id="3.40.50.410">
    <property type="entry name" value="von Willebrand factor, type A domain"/>
    <property type="match status" value="1"/>
</dbReference>
<dbReference type="PROSITE" id="PS50234">
    <property type="entry name" value="VWFA"/>
    <property type="match status" value="1"/>
</dbReference>
<evidence type="ECO:0000313" key="4">
    <source>
        <dbReference type="Proteomes" id="UP000013776"/>
    </source>
</evidence>
<protein>
    <submittedName>
        <fullName evidence="3">Transcription factor RfeF</fullName>
    </submittedName>
</protein>
<evidence type="ECO:0000259" key="2">
    <source>
        <dbReference type="PROSITE" id="PS50234"/>
    </source>
</evidence>
<dbReference type="STRING" id="1097556.R4XHB5"/>
<keyword evidence="4" id="KW-1185">Reference proteome</keyword>
<sequence>MGLASKLQAAGMGAAGAGYGASTGISAGHNYNQPSSGLPQSSFAPTPGQYSQGQQQQQPPQSSYGQGQSSYGQSQPPSQYGQQPRPPQQSQYGQSSGYGQPPPQQAQGYGGQQHGQGVFQQQGQYGQPPQGQYGQAPQSQYGQAPQQYGQQSQGQYGQAPAQQGQYGQPPQGGQGSSIFSLLESCVRDQGIGAFYSPASLQQLAARPDLMQKLQALSGEWQIPMEIAMDIIKISLFDTIILVDDSGSMAFEENGERIDDMKSILSKVSYATSLFDQDGIQVRFLNAQINGDNIRTERDVQNLVGQIRFSGLTPLGTSLEQKILDPLVLGPARQQRLQKPVLVIAITDGAPQGEDKNKINMVIERAKRELSSSKYGPDAISFQFCQVGTDMKARDFLAQLDSDASIGKYIDCTSSYEMEADEMMKMGIQNFSPSVYLMKLLLGSIDSSYDTKDERR</sequence>
<dbReference type="PANTHER" id="PTHR34706:SF2">
    <property type="entry name" value="RFEF"/>
    <property type="match status" value="1"/>
</dbReference>
<comment type="caution">
    <text evidence="3">The sequence shown here is derived from an EMBL/GenBank/DDBJ whole genome shotgun (WGS) entry which is preliminary data.</text>
</comment>
<feature type="domain" description="VWFA" evidence="2">
    <location>
        <begin position="237"/>
        <end position="434"/>
    </location>
</feature>